<feature type="domain" description="SusD-like N-terminal" evidence="7">
    <location>
        <begin position="24"/>
        <end position="215"/>
    </location>
</feature>
<keyword evidence="4" id="KW-0472">Membrane</keyword>
<dbReference type="Pfam" id="PF07980">
    <property type="entry name" value="SusD_RagB"/>
    <property type="match status" value="1"/>
</dbReference>
<dbReference type="InterPro" id="IPR011990">
    <property type="entry name" value="TPR-like_helical_dom_sf"/>
</dbReference>
<evidence type="ECO:0000256" key="4">
    <source>
        <dbReference type="ARBA" id="ARBA00023136"/>
    </source>
</evidence>
<dbReference type="RefSeq" id="WP_090604135.1">
    <property type="nucleotide sequence ID" value="NZ_FNZR01000002.1"/>
</dbReference>
<comment type="subcellular location">
    <subcellularLocation>
        <location evidence="1">Cell outer membrane</location>
    </subcellularLocation>
</comment>
<reference evidence="9" key="1">
    <citation type="submission" date="2016-10" db="EMBL/GenBank/DDBJ databases">
        <authorList>
            <person name="Varghese N."/>
            <person name="Submissions S."/>
        </authorList>
    </citation>
    <scope>NUCLEOTIDE SEQUENCE [LARGE SCALE GENOMIC DNA]</scope>
    <source>
        <strain evidence="9">Jip14</strain>
    </source>
</reference>
<dbReference type="AlphaFoldDB" id="A0A1H7K0H8"/>
<dbReference type="STRING" id="332977.SAMN05421740_102729"/>
<evidence type="ECO:0000256" key="3">
    <source>
        <dbReference type="ARBA" id="ARBA00022729"/>
    </source>
</evidence>
<dbReference type="GO" id="GO:0009279">
    <property type="term" value="C:cell outer membrane"/>
    <property type="evidence" value="ECO:0007669"/>
    <property type="project" value="UniProtKB-SubCell"/>
</dbReference>
<dbReference type="InterPro" id="IPR033985">
    <property type="entry name" value="SusD-like_N"/>
</dbReference>
<evidence type="ECO:0000256" key="2">
    <source>
        <dbReference type="ARBA" id="ARBA00006275"/>
    </source>
</evidence>
<evidence type="ECO:0000313" key="9">
    <source>
        <dbReference type="Proteomes" id="UP000198916"/>
    </source>
</evidence>
<keyword evidence="5" id="KW-0998">Cell outer membrane</keyword>
<evidence type="ECO:0000256" key="5">
    <source>
        <dbReference type="ARBA" id="ARBA00023237"/>
    </source>
</evidence>
<gene>
    <name evidence="8" type="ORF">SAMN05421740_102729</name>
</gene>
<dbReference type="OrthoDB" id="5694214at2"/>
<dbReference type="EMBL" id="FNZR01000002">
    <property type="protein sequence ID" value="SEK79920.1"/>
    <property type="molecule type" value="Genomic_DNA"/>
</dbReference>
<accession>A0A1H7K0H8</accession>
<proteinExistence type="inferred from homology"/>
<evidence type="ECO:0000259" key="7">
    <source>
        <dbReference type="Pfam" id="PF14322"/>
    </source>
</evidence>
<sequence>MKHVIYFLLIAVSVLQSACRDNLLDVDPVTMLTKDQIYASPEGVTAYFASLYRDMPIEDYTFCNGRFGEFPANGDSYTANWTEEAFAYGTRNSQLNAENWGKLYSAIRNVNTFLEEIATVTNVDEPTKARYTAEARFVRAYYYFALVKFWGGVPILTGPALDPGPLRNQPRNLETEVWDFIKEDLDFAAANLPAESPYGRANKYVALGLLSRAMLHAGSIGKFGTVQLNGVIGVDAAKATEYLQSSYAASRTIITDGYYHLFNQYPTDKIRNFQYLFYECKPGDQNPEAIFAKGFDFASTQSTHSQDLMVLPDYIRSPDGYANRLQPTLDFVEQFEYRDGTPGALDIGTPSNYVHHSTLGGPFENKDPRLAATVVIPGTEFRGEVITAQRGVIYGGQEYNGNTVLQYFDTGSRSFQGGVTPIVGTGNSSSGSQTFWLKKWTDPVIERNLVRAWTSRTSWIDIRYGEILLNYAEASFELGNDPAEALDAVNQIRTRAGMPLHTSIDRQKIRHERRVELSFENKTYWDYVRWRTLTTEFNVRQLYGLDIYYDVDAGDYVFKKVPVYGGKTYQDRDYYFQIPGSERALNTALVDNPGY</sequence>
<name>A0A1H7K0H8_9SPHI</name>
<evidence type="ECO:0000256" key="1">
    <source>
        <dbReference type="ARBA" id="ARBA00004442"/>
    </source>
</evidence>
<dbReference type="InterPro" id="IPR012944">
    <property type="entry name" value="SusD_RagB_dom"/>
</dbReference>
<comment type="similarity">
    <text evidence="2">Belongs to the SusD family.</text>
</comment>
<organism evidence="8 9">
    <name type="scientific">Parapedobacter koreensis</name>
    <dbReference type="NCBI Taxonomy" id="332977"/>
    <lineage>
        <taxon>Bacteria</taxon>
        <taxon>Pseudomonadati</taxon>
        <taxon>Bacteroidota</taxon>
        <taxon>Sphingobacteriia</taxon>
        <taxon>Sphingobacteriales</taxon>
        <taxon>Sphingobacteriaceae</taxon>
        <taxon>Parapedobacter</taxon>
    </lineage>
</organism>
<dbReference type="SUPFAM" id="SSF48452">
    <property type="entry name" value="TPR-like"/>
    <property type="match status" value="1"/>
</dbReference>
<dbReference type="Proteomes" id="UP000198916">
    <property type="component" value="Unassembled WGS sequence"/>
</dbReference>
<feature type="domain" description="RagB/SusD" evidence="6">
    <location>
        <begin position="287"/>
        <end position="595"/>
    </location>
</feature>
<evidence type="ECO:0000313" key="8">
    <source>
        <dbReference type="EMBL" id="SEK79920.1"/>
    </source>
</evidence>
<dbReference type="Pfam" id="PF14322">
    <property type="entry name" value="SusD-like_3"/>
    <property type="match status" value="1"/>
</dbReference>
<keyword evidence="3" id="KW-0732">Signal</keyword>
<dbReference type="Gene3D" id="1.25.40.390">
    <property type="match status" value="1"/>
</dbReference>
<keyword evidence="9" id="KW-1185">Reference proteome</keyword>
<evidence type="ECO:0000259" key="6">
    <source>
        <dbReference type="Pfam" id="PF07980"/>
    </source>
</evidence>
<protein>
    <submittedName>
        <fullName evidence="8">Starch-binding associating with outer membrane</fullName>
    </submittedName>
</protein>